<keyword evidence="3" id="KW-0547">Nucleotide-binding</keyword>
<evidence type="ECO:0000256" key="2">
    <source>
        <dbReference type="ARBA" id="ARBA00022679"/>
    </source>
</evidence>
<name>A0A5J4W666_9EUKA</name>
<dbReference type="Gene3D" id="1.10.510.10">
    <property type="entry name" value="Transferase(Phosphotransferase) domain 1"/>
    <property type="match status" value="1"/>
</dbReference>
<sequence length="688" mass="80828">MQQTSSSISTYSSQNIRSLIGKYQIIRYLSKGDNVALVLAEDIESKMKFVIRIVSYKSPEDKKMAYAEDILLRQSQSKHTIQYIESFQIQDRFCFVMERYKHKTLRKMIDNAYSVKIILMNNNTQPEKTQHKAIDNTRLEKKKFLDGHQFKIFVGLIEALDTLHSMRYTHCDLKPENIFIQNDCTVKLGDFWMERKIKGQRYKKAIAAKCYAAPEVLGEHQAFTQASDIFSLGVICTELFQLEHPFEGDNIDQTIINIINDTKLKKFTNDTPEQAKILIQKMLNKDPSRRPTCKELLRDEYIAKYLRERQIEETNKELKEKKWVDEEMNNLIQVYNKTKNETPLIKIVLGFILAKRKHPIPSLTRIFSDDMPLNLKALLLIFAEQTGGDPISEKDKKWVNITYMQLLFHNVLLDFDMNKQNINGLKQTQSDVLLPPLPPLAYYSSSQEYIRRLKLIPKTQYDYKFEEFRNAVQTLIIMAPHMNREDLEMIVSEELLNALVPKNIIIADEDFGKAQLMPPTPANFYKIISRIKRKQKKIRMDKNLKSKMDQQKEIEQKETIQYDIGTEVQSIYDIDPDDINPFESKFHPENKKEEEVDEDEDGNITNQQLILIAKLIILYCFQNEREIQSEMDDLNTIDLQIEKKIEKRNAHRDAFRLRTLAPILSKILMQLQQEDIDHQEPVVIQLWQ</sequence>
<dbReference type="SUPFAM" id="SSF56112">
    <property type="entry name" value="Protein kinase-like (PK-like)"/>
    <property type="match status" value="1"/>
</dbReference>
<dbReference type="GO" id="GO:0005634">
    <property type="term" value="C:nucleus"/>
    <property type="evidence" value="ECO:0007669"/>
    <property type="project" value="TreeGrafter"/>
</dbReference>
<evidence type="ECO:0000313" key="8">
    <source>
        <dbReference type="Proteomes" id="UP000324800"/>
    </source>
</evidence>
<evidence type="ECO:0000259" key="6">
    <source>
        <dbReference type="PROSITE" id="PS50011"/>
    </source>
</evidence>
<keyword evidence="5" id="KW-0067">ATP-binding</keyword>
<gene>
    <name evidence="7" type="ORF">EZS28_014303</name>
</gene>
<evidence type="ECO:0000256" key="1">
    <source>
        <dbReference type="ARBA" id="ARBA00022527"/>
    </source>
</evidence>
<dbReference type="EMBL" id="SNRW01003315">
    <property type="protein sequence ID" value="KAA6390172.1"/>
    <property type="molecule type" value="Genomic_DNA"/>
</dbReference>
<evidence type="ECO:0000256" key="4">
    <source>
        <dbReference type="ARBA" id="ARBA00022777"/>
    </source>
</evidence>
<dbReference type="PROSITE" id="PS50011">
    <property type="entry name" value="PROTEIN_KINASE_DOM"/>
    <property type="match status" value="1"/>
</dbReference>
<dbReference type="PROSITE" id="PS00108">
    <property type="entry name" value="PROTEIN_KINASE_ST"/>
    <property type="match status" value="1"/>
</dbReference>
<feature type="domain" description="Protein kinase" evidence="6">
    <location>
        <begin position="23"/>
        <end position="302"/>
    </location>
</feature>
<dbReference type="InterPro" id="IPR008271">
    <property type="entry name" value="Ser/Thr_kinase_AS"/>
</dbReference>
<evidence type="ECO:0000256" key="5">
    <source>
        <dbReference type="ARBA" id="ARBA00022840"/>
    </source>
</evidence>
<dbReference type="Pfam" id="PF00069">
    <property type="entry name" value="Pkinase"/>
    <property type="match status" value="1"/>
</dbReference>
<keyword evidence="2" id="KW-0808">Transferase</keyword>
<dbReference type="AlphaFoldDB" id="A0A5J4W666"/>
<dbReference type="OrthoDB" id="4161460at2759"/>
<dbReference type="PANTHER" id="PTHR24345">
    <property type="entry name" value="SERINE/THREONINE-PROTEIN KINASE PLK"/>
    <property type="match status" value="1"/>
</dbReference>
<dbReference type="PANTHER" id="PTHR24345:SF0">
    <property type="entry name" value="CELL CYCLE SERINE_THREONINE-PROTEIN KINASE CDC5_MSD2"/>
    <property type="match status" value="1"/>
</dbReference>
<evidence type="ECO:0000313" key="7">
    <source>
        <dbReference type="EMBL" id="KAA6390172.1"/>
    </source>
</evidence>
<dbReference type="GO" id="GO:0004674">
    <property type="term" value="F:protein serine/threonine kinase activity"/>
    <property type="evidence" value="ECO:0007669"/>
    <property type="project" value="UniProtKB-KW"/>
</dbReference>
<evidence type="ECO:0000256" key="3">
    <source>
        <dbReference type="ARBA" id="ARBA00022741"/>
    </source>
</evidence>
<accession>A0A5J4W666</accession>
<keyword evidence="4 7" id="KW-0418">Kinase</keyword>
<dbReference type="InterPro" id="IPR011009">
    <property type="entry name" value="Kinase-like_dom_sf"/>
</dbReference>
<reference evidence="7 8" key="1">
    <citation type="submission" date="2019-03" db="EMBL/GenBank/DDBJ databases">
        <title>Single cell metagenomics reveals metabolic interactions within the superorganism composed of flagellate Streblomastix strix and complex community of Bacteroidetes bacteria on its surface.</title>
        <authorList>
            <person name="Treitli S.C."/>
            <person name="Kolisko M."/>
            <person name="Husnik F."/>
            <person name="Keeling P."/>
            <person name="Hampl V."/>
        </authorList>
    </citation>
    <scope>NUCLEOTIDE SEQUENCE [LARGE SCALE GENOMIC DNA]</scope>
    <source>
        <strain evidence="7">ST1C</strain>
    </source>
</reference>
<dbReference type="Proteomes" id="UP000324800">
    <property type="component" value="Unassembled WGS sequence"/>
</dbReference>
<organism evidence="7 8">
    <name type="scientific">Streblomastix strix</name>
    <dbReference type="NCBI Taxonomy" id="222440"/>
    <lineage>
        <taxon>Eukaryota</taxon>
        <taxon>Metamonada</taxon>
        <taxon>Preaxostyla</taxon>
        <taxon>Oxymonadida</taxon>
        <taxon>Streblomastigidae</taxon>
        <taxon>Streblomastix</taxon>
    </lineage>
</organism>
<proteinExistence type="predicted"/>
<dbReference type="GO" id="GO:0005524">
    <property type="term" value="F:ATP binding"/>
    <property type="evidence" value="ECO:0007669"/>
    <property type="project" value="UniProtKB-KW"/>
</dbReference>
<dbReference type="Gene3D" id="3.30.200.20">
    <property type="entry name" value="Phosphorylase Kinase, domain 1"/>
    <property type="match status" value="1"/>
</dbReference>
<dbReference type="InterPro" id="IPR000719">
    <property type="entry name" value="Prot_kinase_dom"/>
</dbReference>
<comment type="caution">
    <text evidence="7">The sequence shown here is derived from an EMBL/GenBank/DDBJ whole genome shotgun (WGS) entry which is preliminary data.</text>
</comment>
<protein>
    <submittedName>
        <fullName evidence="7">Putative Serine/threonine-protein kinase Nek3</fullName>
    </submittedName>
</protein>
<dbReference type="SMART" id="SM00220">
    <property type="entry name" value="S_TKc"/>
    <property type="match status" value="1"/>
</dbReference>
<keyword evidence="1" id="KW-0723">Serine/threonine-protein kinase</keyword>